<proteinExistence type="predicted"/>
<reference evidence="4" key="1">
    <citation type="submission" date="2022-05" db="EMBL/GenBank/DDBJ databases">
        <authorList>
            <person name="Cao W."/>
            <person name="Jia N."/>
            <person name="Lam T.T.-Y."/>
            <person name="Ni X."/>
            <person name="Liu J."/>
        </authorList>
    </citation>
    <scope>NUCLEOTIDE SEQUENCE</scope>
    <source>
        <strain evidence="4">TIGMIC 7</strain>
    </source>
</reference>
<protein>
    <submittedName>
        <fullName evidence="4">RNA-dependent RNA polymerase</fullName>
    </submittedName>
</protein>
<name>A0A9E7V1U2_9VIRU</name>
<dbReference type="InterPro" id="IPR008686">
    <property type="entry name" value="RNA_pol_mitovir"/>
</dbReference>
<sequence length="828" mass="95169">MTIESKEKVKKPDRPDLFDRISSFLTGASVPSVFINPLTRLALSWLSEGGPDVYATRFKSYKKIYIAMITTGEILDVEFKDYYSTSRSGKPQLRVRPIREFFKWSKQSDERISQVRAWLDLVYMITPNCVTDDVFQDWKSYVDTPCRALTPRAESILKSVLQDFKTLYGGLDYLDFTSQTQKFVKLEESPRRSPYYNEATNRMVSSPRSNLICYHWVPLWTTSEELYQFYQKFPSQVNQCLLGTDTTCIPKKRPSFYKETPIGSIACILEQGVKYRWIANPHISVQMVGQPIKECFSDISIRIPWVYTFNQDDGRNTIKSLQRPGRNIHCFDASKFTDTFSRYFQKMVCTELARTRTDGEFMSEYIDLVSASPWQYKSQRGIPTTISWKSGQPLGTGPSFHIACVSHAMVLYASSILSQMSQREVDLYLQTNEDKRPYLFADYHLTAYEQCQTLTGCVGDDSFIADDKIAEGYDYLMALLGVKINKSKSIVSDKLAEFCGKWIKGGNVVTSSKPVAQYSHYSQLVDEVRKYGEHMLKSIPFSEVALFNVLPVLSRPKSIGGTGLLSLADVTKAKDDDVHGELTQRAYELFCSGLIVNDVSMGVDKLLFDLHNHTVPRRLRPVIESRSDRLYSGLSEYYDLNNRWFDCSLFADGTEIPDLINAFSGLPVCTGKFERAKIKVKPAVPRKPSKWKPGKSSRKRYEGLTFYGLIDNINRLHRDRDDWVENYVDRYRHEISCTISILLGGPSLRYIPYHNPYDNNEVLSNIKESIYDQRKERTRDKTDIYTPFRTQARFKTSPAGFRWFANYRTQGQSWSCESTISDPNESAD</sequence>
<keyword evidence="1 4" id="KW-0696">RNA-directed RNA polymerase</keyword>
<evidence type="ECO:0000256" key="2">
    <source>
        <dbReference type="ARBA" id="ARBA00022679"/>
    </source>
</evidence>
<dbReference type="Pfam" id="PF05919">
    <property type="entry name" value="Mitovir_RNA_pol"/>
    <property type="match status" value="2"/>
</dbReference>
<keyword evidence="2" id="KW-0808">Transferase</keyword>
<organism evidence="4">
    <name type="scientific">Sanmenxia Mitov tick virus 1</name>
    <dbReference type="NCBI Taxonomy" id="2972191"/>
    <lineage>
        <taxon>Viruses</taxon>
        <taxon>Riboviria</taxon>
        <taxon>Orthornavirae</taxon>
        <taxon>Lenarviricota</taxon>
        <taxon>Howeltoviricetes</taxon>
        <taxon>Cryppavirales</taxon>
        <taxon>Mitoviridae</taxon>
    </lineage>
</organism>
<keyword evidence="3" id="KW-0548">Nucleotidyltransferase</keyword>
<dbReference type="GO" id="GO:0003968">
    <property type="term" value="F:RNA-directed RNA polymerase activity"/>
    <property type="evidence" value="ECO:0007669"/>
    <property type="project" value="UniProtKB-KW"/>
</dbReference>
<dbReference type="InterPro" id="IPR043502">
    <property type="entry name" value="DNA/RNA_pol_sf"/>
</dbReference>
<evidence type="ECO:0000256" key="3">
    <source>
        <dbReference type="ARBA" id="ARBA00022695"/>
    </source>
</evidence>
<accession>A0A9E7V1U2</accession>
<dbReference type="SUPFAM" id="SSF56672">
    <property type="entry name" value="DNA/RNA polymerases"/>
    <property type="match status" value="1"/>
</dbReference>
<evidence type="ECO:0000313" key="4">
    <source>
        <dbReference type="EMBL" id="UYL95341.1"/>
    </source>
</evidence>
<evidence type="ECO:0000256" key="1">
    <source>
        <dbReference type="ARBA" id="ARBA00022484"/>
    </source>
</evidence>
<dbReference type="EMBL" id="ON746404">
    <property type="protein sequence ID" value="UYL95341.1"/>
    <property type="molecule type" value="Genomic_RNA"/>
</dbReference>